<accession>A0ABZ1D912</accession>
<dbReference type="Proteomes" id="UP001329825">
    <property type="component" value="Chromosome 10"/>
</dbReference>
<dbReference type="EMBL" id="CP141890">
    <property type="protein sequence ID" value="WRT69914.1"/>
    <property type="molecule type" value="Genomic_DNA"/>
</dbReference>
<feature type="compositionally biased region" description="Low complexity" evidence="1">
    <location>
        <begin position="46"/>
        <end position="56"/>
    </location>
</feature>
<proteinExistence type="predicted"/>
<dbReference type="RefSeq" id="XP_062794653.1">
    <property type="nucleotide sequence ID" value="XM_062938602.1"/>
</dbReference>
<gene>
    <name evidence="2" type="ORF">IL334_006905</name>
</gene>
<protein>
    <submittedName>
        <fullName evidence="2">Uncharacterized protein</fullName>
    </submittedName>
</protein>
<keyword evidence="3" id="KW-1185">Reference proteome</keyword>
<dbReference type="GeneID" id="87959035"/>
<feature type="compositionally biased region" description="Low complexity" evidence="1">
    <location>
        <begin position="11"/>
        <end position="29"/>
    </location>
</feature>
<feature type="region of interest" description="Disordered" evidence="1">
    <location>
        <begin position="1"/>
        <end position="61"/>
    </location>
</feature>
<organism evidence="2 3">
    <name type="scientific">Kwoniella shivajii</name>
    <dbReference type="NCBI Taxonomy" id="564305"/>
    <lineage>
        <taxon>Eukaryota</taxon>
        <taxon>Fungi</taxon>
        <taxon>Dikarya</taxon>
        <taxon>Basidiomycota</taxon>
        <taxon>Agaricomycotina</taxon>
        <taxon>Tremellomycetes</taxon>
        <taxon>Tremellales</taxon>
        <taxon>Cryptococcaceae</taxon>
        <taxon>Kwoniella</taxon>
    </lineage>
</organism>
<sequence length="99" mass="10090">MQEFETTDQPAGARKAAAQEGAKAAAADVDTAEATERTEATKAEDASAAVGEAPAEAEPERAAEDLALADVAAEAVLTGVVDAELNDQSAATFLAWEKQ</sequence>
<evidence type="ECO:0000313" key="2">
    <source>
        <dbReference type="EMBL" id="WRT69914.1"/>
    </source>
</evidence>
<reference evidence="2 3" key="1">
    <citation type="submission" date="2024-01" db="EMBL/GenBank/DDBJ databases">
        <title>Comparative genomics of Cryptococcus and Kwoniella reveals pathogenesis evolution and contrasting modes of karyotype evolution via chromosome fusion or intercentromeric recombination.</title>
        <authorList>
            <person name="Coelho M.A."/>
            <person name="David-Palma M."/>
            <person name="Shea T."/>
            <person name="Bowers K."/>
            <person name="McGinley-Smith S."/>
            <person name="Mohammad A.W."/>
            <person name="Gnirke A."/>
            <person name="Yurkov A.M."/>
            <person name="Nowrousian M."/>
            <person name="Sun S."/>
            <person name="Cuomo C.A."/>
            <person name="Heitman J."/>
        </authorList>
    </citation>
    <scope>NUCLEOTIDE SEQUENCE [LARGE SCALE GENOMIC DNA]</scope>
    <source>
        <strain evidence="2">CBS 11374</strain>
    </source>
</reference>
<name>A0ABZ1D912_9TREE</name>
<feature type="compositionally biased region" description="Basic and acidic residues" evidence="1">
    <location>
        <begin position="34"/>
        <end position="45"/>
    </location>
</feature>
<evidence type="ECO:0000256" key="1">
    <source>
        <dbReference type="SAM" id="MobiDB-lite"/>
    </source>
</evidence>
<evidence type="ECO:0000313" key="3">
    <source>
        <dbReference type="Proteomes" id="UP001329825"/>
    </source>
</evidence>